<dbReference type="SUPFAM" id="SSF52540">
    <property type="entry name" value="P-loop containing nucleoside triphosphate hydrolases"/>
    <property type="match status" value="1"/>
</dbReference>
<keyword evidence="5 7" id="KW-0067">ATP-binding</keyword>
<dbReference type="CDD" id="cd03257">
    <property type="entry name" value="ABC_NikE_OppD_transporters"/>
    <property type="match status" value="1"/>
</dbReference>
<reference evidence="7 8" key="1">
    <citation type="submission" date="2019-07" db="EMBL/GenBank/DDBJ databases">
        <title>Full genome sequence of Devosia sp. Gsoil 520.</title>
        <authorList>
            <person name="Im W.-T."/>
        </authorList>
    </citation>
    <scope>NUCLEOTIDE SEQUENCE [LARGE SCALE GENOMIC DNA]</scope>
    <source>
        <strain evidence="7 8">Gsoil 520</strain>
    </source>
</reference>
<evidence type="ECO:0000256" key="2">
    <source>
        <dbReference type="ARBA" id="ARBA00005417"/>
    </source>
</evidence>
<name>A0A5B8LZQ4_9HYPH</name>
<dbReference type="GO" id="GO:0005886">
    <property type="term" value="C:plasma membrane"/>
    <property type="evidence" value="ECO:0007669"/>
    <property type="project" value="UniProtKB-SubCell"/>
</dbReference>
<sequence length="329" mass="35734">MLIEGAAGPDLIRVDNLAKHFPVTRGAVLRRVVGTVKAVDGVSFAIGHGRTLGLVGESGCGKSTVGRLLVRLIDPTAGSIMLDGTDISRLDGEAMFQHRRNLQFVFQDPMSSLNPRMTVEKIIAEPLVVQGVPVAEQRARVGELLDLVGLAPAHRTRYPHEFSGGQRQRIGIARALATNPRFVVCDEAVSALDVSVQAQIVNLLKRLQRELGLSYLFVAHDLSVVRHMSDDVAVMYLGRIVEIGDRRRIFAAPAHPYTKALLSSVPAPRQSARREARTLLSGELPSPLNPPNGCAFHTRCPVAIARCKVERPELRPVETGQAAACHLLD</sequence>
<dbReference type="PROSITE" id="PS50893">
    <property type="entry name" value="ABC_TRANSPORTER_2"/>
    <property type="match status" value="1"/>
</dbReference>
<comment type="subcellular location">
    <subcellularLocation>
        <location evidence="1">Cell inner membrane</location>
        <topology evidence="1">Peripheral membrane protein</topology>
    </subcellularLocation>
</comment>
<proteinExistence type="inferred from homology"/>
<keyword evidence="4" id="KW-0547">Nucleotide-binding</keyword>
<dbReference type="GO" id="GO:0016887">
    <property type="term" value="F:ATP hydrolysis activity"/>
    <property type="evidence" value="ECO:0007669"/>
    <property type="project" value="InterPro"/>
</dbReference>
<dbReference type="Pfam" id="PF08352">
    <property type="entry name" value="oligo_HPY"/>
    <property type="match status" value="1"/>
</dbReference>
<keyword evidence="3" id="KW-0813">Transport</keyword>
<evidence type="ECO:0000256" key="4">
    <source>
        <dbReference type="ARBA" id="ARBA00022741"/>
    </source>
</evidence>
<dbReference type="FunFam" id="3.40.50.300:FF:000016">
    <property type="entry name" value="Oligopeptide ABC transporter ATP-binding component"/>
    <property type="match status" value="1"/>
</dbReference>
<feature type="domain" description="ABC transporter" evidence="6">
    <location>
        <begin position="12"/>
        <end position="262"/>
    </location>
</feature>
<dbReference type="InterPro" id="IPR017871">
    <property type="entry name" value="ABC_transporter-like_CS"/>
</dbReference>
<evidence type="ECO:0000256" key="5">
    <source>
        <dbReference type="ARBA" id="ARBA00022840"/>
    </source>
</evidence>
<evidence type="ECO:0000313" key="8">
    <source>
        <dbReference type="Proteomes" id="UP000315364"/>
    </source>
</evidence>
<dbReference type="Pfam" id="PF00005">
    <property type="entry name" value="ABC_tran"/>
    <property type="match status" value="1"/>
</dbReference>
<dbReference type="AlphaFoldDB" id="A0A5B8LZQ4"/>
<dbReference type="Proteomes" id="UP000315364">
    <property type="component" value="Chromosome"/>
</dbReference>
<dbReference type="InterPro" id="IPR003439">
    <property type="entry name" value="ABC_transporter-like_ATP-bd"/>
</dbReference>
<dbReference type="SMART" id="SM00382">
    <property type="entry name" value="AAA"/>
    <property type="match status" value="1"/>
</dbReference>
<dbReference type="InterPro" id="IPR050319">
    <property type="entry name" value="ABC_transp_ATP-bind"/>
</dbReference>
<gene>
    <name evidence="7" type="ORF">FPZ08_20255</name>
</gene>
<dbReference type="KEGG" id="dea:FPZ08_20255"/>
<evidence type="ECO:0000256" key="3">
    <source>
        <dbReference type="ARBA" id="ARBA00022448"/>
    </source>
</evidence>
<dbReference type="PROSITE" id="PS00211">
    <property type="entry name" value="ABC_TRANSPORTER_1"/>
    <property type="match status" value="1"/>
</dbReference>
<dbReference type="EMBL" id="CP042304">
    <property type="protein sequence ID" value="QDZ12872.1"/>
    <property type="molecule type" value="Genomic_DNA"/>
</dbReference>
<comment type="similarity">
    <text evidence="2">Belongs to the ABC transporter superfamily.</text>
</comment>
<dbReference type="InterPro" id="IPR027417">
    <property type="entry name" value="P-loop_NTPase"/>
</dbReference>
<dbReference type="GO" id="GO:0005524">
    <property type="term" value="F:ATP binding"/>
    <property type="evidence" value="ECO:0007669"/>
    <property type="project" value="UniProtKB-KW"/>
</dbReference>
<dbReference type="RefSeq" id="WP_146292312.1">
    <property type="nucleotide sequence ID" value="NZ_CP042304.1"/>
</dbReference>
<accession>A0A5B8LZQ4</accession>
<dbReference type="GO" id="GO:0055085">
    <property type="term" value="P:transmembrane transport"/>
    <property type="evidence" value="ECO:0007669"/>
    <property type="project" value="UniProtKB-ARBA"/>
</dbReference>
<dbReference type="Gene3D" id="3.40.50.300">
    <property type="entry name" value="P-loop containing nucleotide triphosphate hydrolases"/>
    <property type="match status" value="1"/>
</dbReference>
<evidence type="ECO:0000256" key="1">
    <source>
        <dbReference type="ARBA" id="ARBA00004417"/>
    </source>
</evidence>
<dbReference type="NCBIfam" id="TIGR01727">
    <property type="entry name" value="oligo_HPY"/>
    <property type="match status" value="1"/>
</dbReference>
<dbReference type="InterPro" id="IPR003593">
    <property type="entry name" value="AAA+_ATPase"/>
</dbReference>
<evidence type="ECO:0000259" key="6">
    <source>
        <dbReference type="PROSITE" id="PS50893"/>
    </source>
</evidence>
<evidence type="ECO:0000313" key="7">
    <source>
        <dbReference type="EMBL" id="QDZ12872.1"/>
    </source>
</evidence>
<dbReference type="PANTHER" id="PTHR43776:SF7">
    <property type="entry name" value="D,D-DIPEPTIDE TRANSPORT ATP-BINDING PROTEIN DDPF-RELATED"/>
    <property type="match status" value="1"/>
</dbReference>
<protein>
    <submittedName>
        <fullName evidence="7">Dipeptide ABC transporter ATP-binding protein</fullName>
    </submittedName>
</protein>
<dbReference type="InterPro" id="IPR013563">
    <property type="entry name" value="Oligopep_ABC_C"/>
</dbReference>
<dbReference type="PANTHER" id="PTHR43776">
    <property type="entry name" value="TRANSPORT ATP-BINDING PROTEIN"/>
    <property type="match status" value="1"/>
</dbReference>
<organism evidence="7 8">
    <name type="scientific">Devosia ginsengisoli</name>
    <dbReference type="NCBI Taxonomy" id="400770"/>
    <lineage>
        <taxon>Bacteria</taxon>
        <taxon>Pseudomonadati</taxon>
        <taxon>Pseudomonadota</taxon>
        <taxon>Alphaproteobacteria</taxon>
        <taxon>Hyphomicrobiales</taxon>
        <taxon>Devosiaceae</taxon>
        <taxon>Devosia</taxon>
    </lineage>
</organism>
<keyword evidence="8" id="KW-1185">Reference proteome</keyword>
<dbReference type="GO" id="GO:0015833">
    <property type="term" value="P:peptide transport"/>
    <property type="evidence" value="ECO:0007669"/>
    <property type="project" value="InterPro"/>
</dbReference>
<dbReference type="NCBIfam" id="NF008453">
    <property type="entry name" value="PRK11308.1"/>
    <property type="match status" value="1"/>
</dbReference>
<dbReference type="OrthoDB" id="9815712at2"/>